<dbReference type="Proteomes" id="UP001148629">
    <property type="component" value="Unassembled WGS sequence"/>
</dbReference>
<gene>
    <name evidence="1" type="ORF">NM208_g13217</name>
</gene>
<sequence>MNPTGFSVDPRQSAADLEVYEKALEEASEALVKTTQELAEAHRTLGRMVAEGHQGLQYLWVVGSGASDSLRAGGFPPSDKITDRRDLSAVLQSLALNTRLVAEASDAAGQHNTLSVFPPPSPLAGVPSIVVEDKTVT</sequence>
<name>A0ACC1RMK3_9HYPO</name>
<proteinExistence type="predicted"/>
<comment type="caution">
    <text evidence="1">The sequence shown here is derived from an EMBL/GenBank/DDBJ whole genome shotgun (WGS) entry which is preliminary data.</text>
</comment>
<evidence type="ECO:0000313" key="1">
    <source>
        <dbReference type="EMBL" id="KAJ3521592.1"/>
    </source>
</evidence>
<keyword evidence="2" id="KW-1185">Reference proteome</keyword>
<accession>A0ACC1RMK3</accession>
<evidence type="ECO:0000313" key="2">
    <source>
        <dbReference type="Proteomes" id="UP001148629"/>
    </source>
</evidence>
<reference evidence="1" key="1">
    <citation type="submission" date="2022-08" db="EMBL/GenBank/DDBJ databases">
        <title>Genome Sequence of Fusarium decemcellulare.</title>
        <authorList>
            <person name="Buettner E."/>
        </authorList>
    </citation>
    <scope>NUCLEOTIDE SEQUENCE</scope>
    <source>
        <strain evidence="1">Babe19</strain>
    </source>
</reference>
<protein>
    <submittedName>
        <fullName evidence="1">Uncharacterized protein</fullName>
    </submittedName>
</protein>
<dbReference type="EMBL" id="JANRMS010002638">
    <property type="protein sequence ID" value="KAJ3521592.1"/>
    <property type="molecule type" value="Genomic_DNA"/>
</dbReference>
<organism evidence="1 2">
    <name type="scientific">Fusarium decemcellulare</name>
    <dbReference type="NCBI Taxonomy" id="57161"/>
    <lineage>
        <taxon>Eukaryota</taxon>
        <taxon>Fungi</taxon>
        <taxon>Dikarya</taxon>
        <taxon>Ascomycota</taxon>
        <taxon>Pezizomycotina</taxon>
        <taxon>Sordariomycetes</taxon>
        <taxon>Hypocreomycetidae</taxon>
        <taxon>Hypocreales</taxon>
        <taxon>Nectriaceae</taxon>
        <taxon>Fusarium</taxon>
        <taxon>Fusarium decemcellulare species complex</taxon>
    </lineage>
</organism>